<accession>F2TUY0</accession>
<gene>
    <name evidence="2" type="ORF">BDDG_09995</name>
</gene>
<feature type="compositionally biased region" description="Basic and acidic residues" evidence="1">
    <location>
        <begin position="48"/>
        <end position="69"/>
    </location>
</feature>
<proteinExistence type="predicted"/>
<protein>
    <submittedName>
        <fullName evidence="2">Uncharacterized protein</fullName>
    </submittedName>
</protein>
<organism evidence="2">
    <name type="scientific">Ajellomyces dermatitidis (strain ATCC 18188 / CBS 674.68)</name>
    <name type="common">Blastomyces dermatitidis</name>
    <dbReference type="NCBI Taxonomy" id="653446"/>
    <lineage>
        <taxon>Eukaryota</taxon>
        <taxon>Fungi</taxon>
        <taxon>Dikarya</taxon>
        <taxon>Ascomycota</taxon>
        <taxon>Pezizomycotina</taxon>
        <taxon>Eurotiomycetes</taxon>
        <taxon>Eurotiomycetidae</taxon>
        <taxon>Onygenales</taxon>
        <taxon>Ajellomycetaceae</taxon>
        <taxon>Blastomyces</taxon>
    </lineage>
</organism>
<feature type="compositionally biased region" description="Basic and acidic residues" evidence="1">
    <location>
        <begin position="77"/>
        <end position="109"/>
    </location>
</feature>
<evidence type="ECO:0000256" key="1">
    <source>
        <dbReference type="SAM" id="MobiDB-lite"/>
    </source>
</evidence>
<evidence type="ECO:0000313" key="2">
    <source>
        <dbReference type="EMBL" id="EGE87043.2"/>
    </source>
</evidence>
<reference evidence="2" key="1">
    <citation type="submission" date="2010-03" db="EMBL/GenBank/DDBJ databases">
        <title>Annotation of Blastomyces dermatitidis strain ATCC 18188.</title>
        <authorList>
            <consortium name="The Broad Institute Genome Sequencing Platform"/>
            <consortium name="Broad Institute Genome Sequencing Center for Infectious Disease."/>
            <person name="Cuomo C."/>
            <person name="Klein B."/>
            <person name="Sullivan T."/>
            <person name="Heitman J."/>
            <person name="Young S."/>
            <person name="Zeng Q."/>
            <person name="Gargeya S."/>
            <person name="Alvarado L."/>
            <person name="Berlin A.M."/>
            <person name="Chapman S.B."/>
            <person name="Chen Z."/>
            <person name="Freedman E."/>
            <person name="Gellesch M."/>
            <person name="Goldberg J."/>
            <person name="Griggs A."/>
            <person name="Gujja S."/>
            <person name="Heilman E."/>
            <person name="Heiman D."/>
            <person name="Howarth C."/>
            <person name="Mehta T."/>
            <person name="Neiman D."/>
            <person name="Pearson M."/>
            <person name="Roberts A."/>
            <person name="Saif S."/>
            <person name="Shea T."/>
            <person name="Shenoy N."/>
            <person name="Sisk P."/>
            <person name="Stolte C."/>
            <person name="Sykes S."/>
            <person name="White J."/>
            <person name="Yandava C."/>
            <person name="Haas B."/>
            <person name="Nusbaum C."/>
            <person name="Birren B."/>
        </authorList>
    </citation>
    <scope>NUCLEOTIDE SEQUENCE [LARGE SCALE GENOMIC DNA]</scope>
    <source>
        <strain evidence="2">ATCC 18188</strain>
    </source>
</reference>
<feature type="non-terminal residue" evidence="2">
    <location>
        <position position="223"/>
    </location>
</feature>
<dbReference type="AlphaFoldDB" id="F2TUY0"/>
<name>F2TUY0_AJEDA</name>
<dbReference type="EMBL" id="GG750046">
    <property type="protein sequence ID" value="EGE87043.2"/>
    <property type="molecule type" value="Genomic_DNA"/>
</dbReference>
<dbReference type="Proteomes" id="UP000007802">
    <property type="component" value="Unassembled WGS sequence"/>
</dbReference>
<sequence>MSFKKKLTAMKTGAVSMMKKTLILEKLFQLLSQKKHDALLHISDREEKTGKKISEEKTVIKDQDKEKTVTSHHCSARLHDTAAEESTDESHDRSLKKEDVEMNERRESQKTAVKAADDEELQTDLCFQQNDKLAHLSMSIMQDLTVKGLADVISIIERLTGYKSVPGFEKTAVKKTDVDDIIEVSDTEKKDNSTIVSIKKTSISFKCKALSLIVLKLLKHIQI</sequence>
<dbReference type="HOGENOM" id="CLU_090024_0_0_1"/>
<feature type="region of interest" description="Disordered" evidence="1">
    <location>
        <begin position="48"/>
        <end position="115"/>
    </location>
</feature>